<keyword evidence="1" id="KW-0812">Transmembrane</keyword>
<evidence type="ECO:0000313" key="3">
    <source>
        <dbReference type="Proteomes" id="UP001168098"/>
    </source>
</evidence>
<proteinExistence type="predicted"/>
<gene>
    <name evidence="2" type="ORF">PVL29_021394</name>
</gene>
<evidence type="ECO:0000256" key="1">
    <source>
        <dbReference type="SAM" id="Phobius"/>
    </source>
</evidence>
<dbReference type="Proteomes" id="UP001168098">
    <property type="component" value="Unassembled WGS sequence"/>
</dbReference>
<comment type="caution">
    <text evidence="2">The sequence shown here is derived from an EMBL/GenBank/DDBJ whole genome shotgun (WGS) entry which is preliminary data.</text>
</comment>
<dbReference type="AlphaFoldDB" id="A0AA39DEN6"/>
<reference evidence="2 3" key="1">
    <citation type="journal article" date="2023" name="BMC Biotechnol.">
        <title>Vitis rotundifolia cv Carlos genome sequencing.</title>
        <authorList>
            <person name="Huff M."/>
            <person name="Hulse-Kemp A."/>
            <person name="Scheffler B."/>
            <person name="Youngblood R."/>
            <person name="Simpson S."/>
            <person name="Babiker E."/>
            <person name="Staton M."/>
        </authorList>
    </citation>
    <scope>NUCLEOTIDE SEQUENCE [LARGE SCALE GENOMIC DNA]</scope>
    <source>
        <tissue evidence="2">Leaf</tissue>
    </source>
</reference>
<organism evidence="2 3">
    <name type="scientific">Vitis rotundifolia</name>
    <name type="common">Muscadine grape</name>
    <dbReference type="NCBI Taxonomy" id="103349"/>
    <lineage>
        <taxon>Eukaryota</taxon>
        <taxon>Viridiplantae</taxon>
        <taxon>Streptophyta</taxon>
        <taxon>Embryophyta</taxon>
        <taxon>Tracheophyta</taxon>
        <taxon>Spermatophyta</taxon>
        <taxon>Magnoliopsida</taxon>
        <taxon>eudicotyledons</taxon>
        <taxon>Gunneridae</taxon>
        <taxon>Pentapetalae</taxon>
        <taxon>rosids</taxon>
        <taxon>Vitales</taxon>
        <taxon>Vitaceae</taxon>
        <taxon>Viteae</taxon>
        <taxon>Vitis</taxon>
    </lineage>
</organism>
<dbReference type="EMBL" id="JARBHA010000016">
    <property type="protein sequence ID" value="KAJ9679447.1"/>
    <property type="molecule type" value="Genomic_DNA"/>
</dbReference>
<feature type="transmembrane region" description="Helical" evidence="1">
    <location>
        <begin position="54"/>
        <end position="75"/>
    </location>
</feature>
<name>A0AA39DEN6_VITRO</name>
<accession>A0AA39DEN6</accession>
<sequence>MHRSRVVMAWNVFKFCTALRSLGSIMILLVLGIVSVTYYAVVLTSYDPALYDEGLTSVVVVTVLILFHGLLVMLLSSYFSIVLTDLGGVLPNWRPIMDKGRGEDDSLTGSDFGVSLANASK</sequence>
<keyword evidence="1" id="KW-1133">Transmembrane helix</keyword>
<evidence type="ECO:0000313" key="2">
    <source>
        <dbReference type="EMBL" id="KAJ9679447.1"/>
    </source>
</evidence>
<feature type="transmembrane region" description="Helical" evidence="1">
    <location>
        <begin position="21"/>
        <end position="42"/>
    </location>
</feature>
<keyword evidence="1" id="KW-0472">Membrane</keyword>
<keyword evidence="3" id="KW-1185">Reference proteome</keyword>
<protein>
    <submittedName>
        <fullName evidence="2">Uncharacterized protein</fullName>
    </submittedName>
</protein>